<dbReference type="InterPro" id="IPR022476">
    <property type="entry name" value="Spore_YabP/YqfC"/>
</dbReference>
<dbReference type="RefSeq" id="WP_013498498.1">
    <property type="nucleotide sequence ID" value="NC_014833.1"/>
</dbReference>
<proteinExistence type="predicted"/>
<accession>E6UAB2</accession>
<gene>
    <name evidence="1" type="ordered locus">Rumal_1836</name>
</gene>
<dbReference type="KEGG" id="ral:Rumal_1836"/>
<name>E6UAB2_RUMA7</name>
<dbReference type="HOGENOM" id="CLU_2397775_0_0_9"/>
<protein>
    <recommendedName>
        <fullName evidence="3">YabP family protein</fullName>
    </recommendedName>
</protein>
<reference evidence="1 2" key="1">
    <citation type="journal article" date="2011" name="J. Bacteriol.">
        <title>Complete genome of the cellulolytic ruminal bacterium Ruminococcus albus 7.</title>
        <authorList>
            <person name="Suen G."/>
            <person name="Stevenson D.M."/>
            <person name="Bruce D.C."/>
            <person name="Chertkov O."/>
            <person name="Copeland A."/>
            <person name="Cheng J.F."/>
            <person name="Detter C."/>
            <person name="Detter J.C."/>
            <person name="Goodwin L.A."/>
            <person name="Han C.S."/>
            <person name="Hauser L.J."/>
            <person name="Ivanova N.N."/>
            <person name="Kyrpides N.C."/>
            <person name="Land M.L."/>
            <person name="Lapidus A."/>
            <person name="Lucas S."/>
            <person name="Ovchinnikova G."/>
            <person name="Pitluck S."/>
            <person name="Tapia R."/>
            <person name="Woyke T."/>
            <person name="Boyum J."/>
            <person name="Mead D."/>
            <person name="Weimer P.J."/>
        </authorList>
    </citation>
    <scope>NUCLEOTIDE SEQUENCE [LARGE SCALE GENOMIC DNA]</scope>
    <source>
        <strain evidence="2">ATCC 27210 / DSM 20455 / JCM 14654 / NCDO 2250 / 7</strain>
    </source>
</reference>
<organism evidence="1 2">
    <name type="scientific">Ruminococcus albus (strain ATCC 27210 / DSM 20455 / JCM 14654 / NCDO 2250 / 7)</name>
    <dbReference type="NCBI Taxonomy" id="697329"/>
    <lineage>
        <taxon>Bacteria</taxon>
        <taxon>Bacillati</taxon>
        <taxon>Bacillota</taxon>
        <taxon>Clostridia</taxon>
        <taxon>Eubacteriales</taxon>
        <taxon>Oscillospiraceae</taxon>
        <taxon>Ruminococcus</taxon>
    </lineage>
</organism>
<evidence type="ECO:0000313" key="1">
    <source>
        <dbReference type="EMBL" id="ADU22334.1"/>
    </source>
</evidence>
<dbReference type="AlphaFoldDB" id="E6UAB2"/>
<dbReference type="Proteomes" id="UP000006919">
    <property type="component" value="Chromosome"/>
</dbReference>
<dbReference type="Pfam" id="PF07873">
    <property type="entry name" value="YabP"/>
    <property type="match status" value="1"/>
</dbReference>
<dbReference type="EMBL" id="CP002403">
    <property type="protein sequence ID" value="ADU22334.1"/>
    <property type="molecule type" value="Genomic_DNA"/>
</dbReference>
<dbReference type="STRING" id="697329.Rumal_1836"/>
<sequence>MAISPVVSFIGKTRELKCLRSYIQINDNTSALVENCRQICECTDVCVRILTSNFEVELWGNDLMLSSYSENSVKVCGTIEQIRLISQKTRRDNNDSGKH</sequence>
<evidence type="ECO:0000313" key="2">
    <source>
        <dbReference type="Proteomes" id="UP000006919"/>
    </source>
</evidence>
<dbReference type="OrthoDB" id="1822362at2"/>
<evidence type="ECO:0008006" key="3">
    <source>
        <dbReference type="Google" id="ProtNLM"/>
    </source>
</evidence>